<reference evidence="2" key="2">
    <citation type="journal article" date="2021" name="PeerJ">
        <title>Extensive microbial diversity within the chicken gut microbiome revealed by metagenomics and culture.</title>
        <authorList>
            <person name="Gilroy R."/>
            <person name="Ravi A."/>
            <person name="Getino M."/>
            <person name="Pursley I."/>
            <person name="Horton D.L."/>
            <person name="Alikhan N.F."/>
            <person name="Baker D."/>
            <person name="Gharbi K."/>
            <person name="Hall N."/>
            <person name="Watson M."/>
            <person name="Adriaenssens E.M."/>
            <person name="Foster-Nyarko E."/>
            <person name="Jarju S."/>
            <person name="Secka A."/>
            <person name="Antonio M."/>
            <person name="Oren A."/>
            <person name="Chaudhuri R.R."/>
            <person name="La Ragione R."/>
            <person name="Hildebrand F."/>
            <person name="Pallen M.J."/>
        </authorList>
    </citation>
    <scope>NUCLEOTIDE SEQUENCE</scope>
    <source>
        <strain evidence="2">CHK147-3167</strain>
    </source>
</reference>
<organism evidence="2 3">
    <name type="scientific">Candidatus Coprosoma intestinipullorum</name>
    <dbReference type="NCBI Taxonomy" id="2840752"/>
    <lineage>
        <taxon>Bacteria</taxon>
        <taxon>Bacillati</taxon>
        <taxon>Bacillota</taxon>
        <taxon>Bacillota incertae sedis</taxon>
        <taxon>Candidatus Coprosoma</taxon>
    </lineage>
</organism>
<dbReference type="EMBL" id="DVFV01000065">
    <property type="protein sequence ID" value="HIQ90663.1"/>
    <property type="molecule type" value="Genomic_DNA"/>
</dbReference>
<evidence type="ECO:0000313" key="2">
    <source>
        <dbReference type="EMBL" id="HIQ90663.1"/>
    </source>
</evidence>
<feature type="region of interest" description="Disordered" evidence="1">
    <location>
        <begin position="46"/>
        <end position="76"/>
    </location>
</feature>
<evidence type="ECO:0000256" key="1">
    <source>
        <dbReference type="SAM" id="MobiDB-lite"/>
    </source>
</evidence>
<proteinExistence type="predicted"/>
<dbReference type="AlphaFoldDB" id="A0A9D1CY57"/>
<accession>A0A9D1CY57</accession>
<gene>
    <name evidence="2" type="ORF">IAB27_03430</name>
</gene>
<reference evidence="2" key="1">
    <citation type="submission" date="2020-10" db="EMBL/GenBank/DDBJ databases">
        <authorList>
            <person name="Gilroy R."/>
        </authorList>
    </citation>
    <scope>NUCLEOTIDE SEQUENCE</scope>
    <source>
        <strain evidence="2">CHK147-3167</strain>
    </source>
</reference>
<protein>
    <submittedName>
        <fullName evidence="2">Uncharacterized protein</fullName>
    </submittedName>
</protein>
<dbReference type="Proteomes" id="UP000886786">
    <property type="component" value="Unassembled WGS sequence"/>
</dbReference>
<name>A0A9D1CY57_9FIRM</name>
<sequence>MIINNENKNQVMQGMMKRGFNQKPSDIVDRLNGVNQTNNIVKPVKQENKGNKGTYQNPQDYHGLVSKMNDLNRRFK</sequence>
<comment type="caution">
    <text evidence="2">The sequence shown here is derived from an EMBL/GenBank/DDBJ whole genome shotgun (WGS) entry which is preliminary data.</text>
</comment>
<evidence type="ECO:0000313" key="3">
    <source>
        <dbReference type="Proteomes" id="UP000886786"/>
    </source>
</evidence>